<name>H6SKB1_PARPM</name>
<dbReference type="EMBL" id="HE663493">
    <property type="protein sequence ID" value="CCG08426.1"/>
    <property type="molecule type" value="Genomic_DNA"/>
</dbReference>
<reference evidence="1 2" key="1">
    <citation type="submission" date="2012-02" db="EMBL/GenBank/DDBJ databases">
        <title>Shotgun genome sequence of Phaeospirillum photometricum DSM 122.</title>
        <authorList>
            <person name="Duquesne K."/>
            <person name="Sturgis J."/>
        </authorList>
    </citation>
    <scope>NUCLEOTIDE SEQUENCE [LARGE SCALE GENOMIC DNA]</scope>
    <source>
        <strain evidence="2">DSM122</strain>
    </source>
</reference>
<dbReference type="STRING" id="1150469.RSPPHO_01800"/>
<gene>
    <name evidence="1" type="ORF">RSPPHO_01800</name>
</gene>
<sequence length="127" mass="13968">MGEVDLGAVGWVPVGQSLTLRGGGEVKSKSRTSYDAVEVTDHALSGEVLFEAPELATYNPWAHLDGYQRIIATRGTRLGERCEVCIYNAQIGKISTRDDNEDWMMTLPFTARPQDGGGDNEVSIRFF</sequence>
<dbReference type="PATRIC" id="fig|1150469.3.peg.2024"/>
<evidence type="ECO:0000313" key="1">
    <source>
        <dbReference type="EMBL" id="CCG08426.1"/>
    </source>
</evidence>
<accession>H6SKB1</accession>
<protein>
    <submittedName>
        <fullName evidence="1">Uncharacterized protein</fullName>
    </submittedName>
</protein>
<dbReference type="KEGG" id="rpm:RSPPHO_01800"/>
<dbReference type="Proteomes" id="UP000033220">
    <property type="component" value="Chromosome DSM 122"/>
</dbReference>
<keyword evidence="2" id="KW-1185">Reference proteome</keyword>
<proteinExistence type="predicted"/>
<organism evidence="1 2">
    <name type="scientific">Pararhodospirillum photometricum DSM 122</name>
    <dbReference type="NCBI Taxonomy" id="1150469"/>
    <lineage>
        <taxon>Bacteria</taxon>
        <taxon>Pseudomonadati</taxon>
        <taxon>Pseudomonadota</taxon>
        <taxon>Alphaproteobacteria</taxon>
        <taxon>Rhodospirillales</taxon>
        <taxon>Rhodospirillaceae</taxon>
        <taxon>Pararhodospirillum</taxon>
    </lineage>
</organism>
<dbReference type="AlphaFoldDB" id="H6SKB1"/>
<dbReference type="HOGENOM" id="CLU_1968864_0_0_5"/>
<evidence type="ECO:0000313" key="2">
    <source>
        <dbReference type="Proteomes" id="UP000033220"/>
    </source>
</evidence>